<feature type="compositionally biased region" description="Polar residues" evidence="1">
    <location>
        <begin position="372"/>
        <end position="410"/>
    </location>
</feature>
<dbReference type="AlphaFoldDB" id="A0A6A6AHA3"/>
<accession>A0A6A6AHA3</accession>
<dbReference type="GeneID" id="54406208"/>
<feature type="compositionally biased region" description="Basic and acidic residues" evidence="1">
    <location>
        <begin position="37"/>
        <end position="48"/>
    </location>
</feature>
<evidence type="ECO:0000313" key="3">
    <source>
        <dbReference type="Proteomes" id="UP000799771"/>
    </source>
</evidence>
<dbReference type="EMBL" id="ML977504">
    <property type="protein sequence ID" value="KAF2130448.1"/>
    <property type="molecule type" value="Genomic_DNA"/>
</dbReference>
<keyword evidence="3" id="KW-1185">Reference proteome</keyword>
<feature type="compositionally biased region" description="Acidic residues" evidence="1">
    <location>
        <begin position="69"/>
        <end position="78"/>
    </location>
</feature>
<dbReference type="OrthoDB" id="73788at2759"/>
<sequence>MTPRTRSSNKGAEFKAYYSKKVPQQVHFPHRKKVVRRRDTPERDETKKKQMTFLPDKMRIKSEIYVRDSDDESEQDVELESRDDLQQDMEDGGAVVTEEMGHQSEAGSSAKKDKKRTGDFIQRGSEEDEEPIHPISKRRRKATAPQERRHRKLRRQSTMTQLVDGRRPLPGTDEPEFKPIKHSLRRSLSGKRKKQESDKKQRTLTQMVPGLTPLGDSDAYLEEELAELEAQDSDSQAYDDAIAKRLGQQGLFQTGGDNTKAICQDLAMPDVQPPVKREIDGNESPADPSDIPSVVIQSVEDEVGSNEEGEYEPTQYIDAPVTRTRRTPRRSMHKEVGDPQPSKAEATLPSKTRRSRFSLLSTPEKRRVRVIPSSQSPPESPLFTQVSPQKTYRSPQKTHPSPLKDQTSYSEKVLDTPSKRRQVTFQEPSKRQVPPPTLRRFESTIQDSEDESDDLIEEDISEGDRSIGAHTPAQSYSMNRTKGDNPDLDVDDIEDLPIIGSSTLHKDIEPTHPKAEFSMLPDHMRSSPPLIGMEDESIIPSTPMPIQDDSSDDEQEPDQAPPHTGRHIIPHPPSPSNQHSADLDGEPVQVPRSPSAQHETQESHSSKAEQQLQREWLSYSQYHHARPPQSSSMHVAGDPFSYDATPLPSRNAPPPPQFSGHQLSQATTVDEMTPRKNRTQVLASANTTPRKIASSQPFAAENRPPPLFIPSSFPSPTKVRMEGWSSPVFGRTQDFRSSQMCGLEEFSIPPPPPVDEE</sequence>
<feature type="compositionally biased region" description="Polar residues" evidence="1">
    <location>
        <begin position="659"/>
        <end position="670"/>
    </location>
</feature>
<organism evidence="2 3">
    <name type="scientific">Dothidotthia symphoricarpi CBS 119687</name>
    <dbReference type="NCBI Taxonomy" id="1392245"/>
    <lineage>
        <taxon>Eukaryota</taxon>
        <taxon>Fungi</taxon>
        <taxon>Dikarya</taxon>
        <taxon>Ascomycota</taxon>
        <taxon>Pezizomycotina</taxon>
        <taxon>Dothideomycetes</taxon>
        <taxon>Pleosporomycetidae</taxon>
        <taxon>Pleosporales</taxon>
        <taxon>Dothidotthiaceae</taxon>
        <taxon>Dothidotthia</taxon>
    </lineage>
</organism>
<feature type="compositionally biased region" description="Basic residues" evidence="1">
    <location>
        <begin position="323"/>
        <end position="332"/>
    </location>
</feature>
<dbReference type="Proteomes" id="UP000799771">
    <property type="component" value="Unassembled WGS sequence"/>
</dbReference>
<feature type="compositionally biased region" description="Polar residues" evidence="1">
    <location>
        <begin position="608"/>
        <end position="621"/>
    </location>
</feature>
<feature type="compositionally biased region" description="Basic residues" evidence="1">
    <location>
        <begin position="180"/>
        <end position="194"/>
    </location>
</feature>
<feature type="compositionally biased region" description="Polar residues" evidence="1">
    <location>
        <begin position="1"/>
        <end position="10"/>
    </location>
</feature>
<evidence type="ECO:0000313" key="2">
    <source>
        <dbReference type="EMBL" id="KAF2130448.1"/>
    </source>
</evidence>
<dbReference type="RefSeq" id="XP_033524835.1">
    <property type="nucleotide sequence ID" value="XM_033665776.1"/>
</dbReference>
<feature type="compositionally biased region" description="Acidic residues" evidence="1">
    <location>
        <begin position="447"/>
        <end position="461"/>
    </location>
</feature>
<feature type="compositionally biased region" description="Polar residues" evidence="1">
    <location>
        <begin position="679"/>
        <end position="697"/>
    </location>
</feature>
<feature type="compositionally biased region" description="Acidic residues" evidence="1">
    <location>
        <begin position="299"/>
        <end position="311"/>
    </location>
</feature>
<name>A0A6A6AHA3_9PLEO</name>
<feature type="compositionally biased region" description="Acidic residues" evidence="1">
    <location>
        <begin position="486"/>
        <end position="495"/>
    </location>
</feature>
<feature type="region of interest" description="Disordered" evidence="1">
    <location>
        <begin position="267"/>
        <end position="714"/>
    </location>
</feature>
<proteinExistence type="predicted"/>
<feature type="compositionally biased region" description="Basic residues" evidence="1">
    <location>
        <begin position="135"/>
        <end position="155"/>
    </location>
</feature>
<protein>
    <submittedName>
        <fullName evidence="2">Uncharacterized protein</fullName>
    </submittedName>
</protein>
<reference evidence="2" key="1">
    <citation type="journal article" date="2020" name="Stud. Mycol.">
        <title>101 Dothideomycetes genomes: a test case for predicting lifestyles and emergence of pathogens.</title>
        <authorList>
            <person name="Haridas S."/>
            <person name="Albert R."/>
            <person name="Binder M."/>
            <person name="Bloem J."/>
            <person name="Labutti K."/>
            <person name="Salamov A."/>
            <person name="Andreopoulos B."/>
            <person name="Baker S."/>
            <person name="Barry K."/>
            <person name="Bills G."/>
            <person name="Bluhm B."/>
            <person name="Cannon C."/>
            <person name="Castanera R."/>
            <person name="Culley D."/>
            <person name="Daum C."/>
            <person name="Ezra D."/>
            <person name="Gonzalez J."/>
            <person name="Henrissat B."/>
            <person name="Kuo A."/>
            <person name="Liang C."/>
            <person name="Lipzen A."/>
            <person name="Lutzoni F."/>
            <person name="Magnuson J."/>
            <person name="Mondo S."/>
            <person name="Nolan M."/>
            <person name="Ohm R."/>
            <person name="Pangilinan J."/>
            <person name="Park H.-J."/>
            <person name="Ramirez L."/>
            <person name="Alfaro M."/>
            <person name="Sun H."/>
            <person name="Tritt A."/>
            <person name="Yoshinaga Y."/>
            <person name="Zwiers L.-H."/>
            <person name="Turgeon B."/>
            <person name="Goodwin S."/>
            <person name="Spatafora J."/>
            <person name="Crous P."/>
            <person name="Grigoriev I."/>
        </authorList>
    </citation>
    <scope>NUCLEOTIDE SEQUENCE</scope>
    <source>
        <strain evidence="2">CBS 119687</strain>
    </source>
</reference>
<gene>
    <name evidence="2" type="ORF">P153DRAFT_338258</name>
</gene>
<feature type="compositionally biased region" description="Basic and acidic residues" evidence="1">
    <location>
        <begin position="56"/>
        <end position="68"/>
    </location>
</feature>
<evidence type="ECO:0000256" key="1">
    <source>
        <dbReference type="SAM" id="MobiDB-lite"/>
    </source>
</evidence>
<feature type="compositionally biased region" description="Basic and acidic residues" evidence="1">
    <location>
        <begin position="504"/>
        <end position="515"/>
    </location>
</feature>
<feature type="region of interest" description="Disordered" evidence="1">
    <location>
        <begin position="1"/>
        <end position="216"/>
    </location>
</feature>